<dbReference type="PROSITE" id="PS50995">
    <property type="entry name" value="HTH_MARR_2"/>
    <property type="match status" value="1"/>
</dbReference>
<keyword evidence="1" id="KW-0805">Transcription regulation</keyword>
<dbReference type="AlphaFoldDB" id="A0AB39BTW3"/>
<dbReference type="InterPro" id="IPR001387">
    <property type="entry name" value="Cro/C1-type_HTH"/>
</dbReference>
<reference evidence="5" key="1">
    <citation type="submission" date="2024-07" db="EMBL/GenBank/DDBJ databases">
        <title>Identification and characteristics of an arsenic-resistant bacterial isolate, which belongs to a novel species.</title>
        <authorList>
            <person name="Juszczyk A."/>
            <person name="Kowalczyk A."/>
            <person name="Was K."/>
            <person name="Kosowicz W."/>
            <person name="Budzyn A."/>
            <person name="Latowski D."/>
        </authorList>
    </citation>
    <scope>NUCLEOTIDE SEQUENCE</scope>
    <source>
        <strain evidence="5">As8PL</strain>
    </source>
</reference>
<evidence type="ECO:0000256" key="1">
    <source>
        <dbReference type="ARBA" id="ARBA00023015"/>
    </source>
</evidence>
<dbReference type="SMART" id="SM00347">
    <property type="entry name" value="HTH_MARR"/>
    <property type="match status" value="1"/>
</dbReference>
<sequence>MSNYQLDDSLGFLVAMAGRALMNQLQRNITESGYDVTTEHWTILVQLWEQEGLSQYELAQRTGKDQPSMSRLIQNMLKRELIVRVADTKDARCKRIYLTEHGKHLRSQLVSIVEETLDQVTSDVSEEELLVTKSVLKRVAKTHSVTRTVFDQLDRKKELHE</sequence>
<dbReference type="PANTHER" id="PTHR33164:SF64">
    <property type="entry name" value="TRANSCRIPTIONAL REGULATOR SLYA"/>
    <property type="match status" value="1"/>
</dbReference>
<accession>A0AB39BTW3</accession>
<dbReference type="Gene3D" id="1.10.10.10">
    <property type="entry name" value="Winged helix-like DNA-binding domain superfamily/Winged helix DNA-binding domain"/>
    <property type="match status" value="1"/>
</dbReference>
<dbReference type="InterPro" id="IPR039422">
    <property type="entry name" value="MarR/SlyA-like"/>
</dbReference>
<proteinExistence type="predicted"/>
<dbReference type="InterPro" id="IPR036390">
    <property type="entry name" value="WH_DNA-bd_sf"/>
</dbReference>
<dbReference type="SUPFAM" id="SSF46785">
    <property type="entry name" value="Winged helix' DNA-binding domain"/>
    <property type="match status" value="1"/>
</dbReference>
<dbReference type="CDD" id="cd00093">
    <property type="entry name" value="HTH_XRE"/>
    <property type="match status" value="1"/>
</dbReference>
<dbReference type="RefSeq" id="WP_368504228.1">
    <property type="nucleotide sequence ID" value="NZ_CP162551.1"/>
</dbReference>
<name>A0AB39BTW3_9BACI</name>
<evidence type="ECO:0000256" key="3">
    <source>
        <dbReference type="ARBA" id="ARBA00023163"/>
    </source>
</evidence>
<dbReference type="GO" id="GO:0003700">
    <property type="term" value="F:DNA-binding transcription factor activity"/>
    <property type="evidence" value="ECO:0007669"/>
    <property type="project" value="InterPro"/>
</dbReference>
<dbReference type="GO" id="GO:0003677">
    <property type="term" value="F:DNA binding"/>
    <property type="evidence" value="ECO:0007669"/>
    <property type="project" value="UniProtKB-KW"/>
</dbReference>
<protein>
    <submittedName>
        <fullName evidence="5">MarR family winged helix-turn-helix transcriptional regulator</fullName>
    </submittedName>
</protein>
<evidence type="ECO:0000259" key="4">
    <source>
        <dbReference type="PROSITE" id="PS50995"/>
    </source>
</evidence>
<keyword evidence="2" id="KW-0238">DNA-binding</keyword>
<dbReference type="PRINTS" id="PR00598">
    <property type="entry name" value="HTHMARR"/>
</dbReference>
<gene>
    <name evidence="5" type="ORF">AB3N04_19585</name>
</gene>
<dbReference type="InterPro" id="IPR036388">
    <property type="entry name" value="WH-like_DNA-bd_sf"/>
</dbReference>
<dbReference type="EMBL" id="CP162551">
    <property type="protein sequence ID" value="XDI36849.1"/>
    <property type="molecule type" value="Genomic_DNA"/>
</dbReference>
<evidence type="ECO:0000256" key="2">
    <source>
        <dbReference type="ARBA" id="ARBA00023125"/>
    </source>
</evidence>
<evidence type="ECO:0000313" key="5">
    <source>
        <dbReference type="EMBL" id="XDI36849.1"/>
    </source>
</evidence>
<keyword evidence="3" id="KW-0804">Transcription</keyword>
<dbReference type="InterPro" id="IPR000835">
    <property type="entry name" value="HTH_MarR-typ"/>
</dbReference>
<dbReference type="PANTHER" id="PTHR33164">
    <property type="entry name" value="TRANSCRIPTIONAL REGULATOR, MARR FAMILY"/>
    <property type="match status" value="1"/>
</dbReference>
<feature type="domain" description="HTH marR-type" evidence="4">
    <location>
        <begin position="7"/>
        <end position="141"/>
    </location>
</feature>
<dbReference type="GO" id="GO:0006950">
    <property type="term" value="P:response to stress"/>
    <property type="evidence" value="ECO:0007669"/>
    <property type="project" value="TreeGrafter"/>
</dbReference>
<dbReference type="Pfam" id="PF01047">
    <property type="entry name" value="MarR"/>
    <property type="match status" value="1"/>
</dbReference>
<organism evidence="5">
    <name type="scientific">Alkalihalophilus sp. As8PL</name>
    <dbReference type="NCBI Taxonomy" id="3237103"/>
    <lineage>
        <taxon>Bacteria</taxon>
        <taxon>Bacillati</taxon>
        <taxon>Bacillota</taxon>
        <taxon>Bacilli</taxon>
        <taxon>Bacillales</taxon>
        <taxon>Bacillaceae</taxon>
        <taxon>Alkalihalophilus</taxon>
    </lineage>
</organism>